<evidence type="ECO:0000313" key="2">
    <source>
        <dbReference type="EMBL" id="KIK29278.1"/>
    </source>
</evidence>
<dbReference type="OrthoDB" id="2159786at2759"/>
<dbReference type="InterPro" id="IPR053029">
    <property type="entry name" value="RNA_pol_I-specific_init_factor"/>
</dbReference>
<keyword evidence="3" id="KW-1185">Reference proteome</keyword>
<dbReference type="Proteomes" id="UP000054018">
    <property type="component" value="Unassembled WGS sequence"/>
</dbReference>
<reference evidence="2 3" key="1">
    <citation type="submission" date="2014-04" db="EMBL/GenBank/DDBJ databases">
        <authorList>
            <consortium name="DOE Joint Genome Institute"/>
            <person name="Kuo A."/>
            <person name="Kohler A."/>
            <person name="Costa M.D."/>
            <person name="Nagy L.G."/>
            <person name="Floudas D."/>
            <person name="Copeland A."/>
            <person name="Barry K.W."/>
            <person name="Cichocki N."/>
            <person name="Veneault-Fourrey C."/>
            <person name="LaButti K."/>
            <person name="Lindquist E.A."/>
            <person name="Lipzen A."/>
            <person name="Lundell T."/>
            <person name="Morin E."/>
            <person name="Murat C."/>
            <person name="Sun H."/>
            <person name="Tunlid A."/>
            <person name="Henrissat B."/>
            <person name="Grigoriev I.V."/>
            <person name="Hibbett D.S."/>
            <person name="Martin F."/>
            <person name="Nordberg H.P."/>
            <person name="Cantor M.N."/>
            <person name="Hua S.X."/>
        </authorList>
    </citation>
    <scope>NUCLEOTIDE SEQUENCE [LARGE SCALE GENOMIC DNA]</scope>
    <source>
        <strain evidence="2 3">441</strain>
    </source>
</reference>
<accession>A0A0D0AB63</accession>
<dbReference type="PANTHER" id="PTHR28244">
    <property type="entry name" value="RNA POLYMERASE I-SPECIFIC TRANSCRIPTION INITIATION FACTOR RRN11"/>
    <property type="match status" value="1"/>
</dbReference>
<dbReference type="GO" id="GO:0001164">
    <property type="term" value="F:RNA polymerase I core promoter sequence-specific DNA binding"/>
    <property type="evidence" value="ECO:0007669"/>
    <property type="project" value="InterPro"/>
</dbReference>
<dbReference type="AlphaFoldDB" id="A0A0D0AB63"/>
<dbReference type="PANTHER" id="PTHR28244:SF1">
    <property type="entry name" value="RNA POLYMERASE I-SPECIFIC TRANSCRIPTION INITIATION FACTOR RRN11"/>
    <property type="match status" value="1"/>
</dbReference>
<evidence type="ECO:0000256" key="1">
    <source>
        <dbReference type="SAM" id="MobiDB-lite"/>
    </source>
</evidence>
<protein>
    <recommendedName>
        <fullName evidence="4">ER membrane protein complex subunit 2</fullName>
    </recommendedName>
</protein>
<dbReference type="GO" id="GO:0017025">
    <property type="term" value="F:TBP-class protein binding"/>
    <property type="evidence" value="ECO:0007669"/>
    <property type="project" value="TreeGrafter"/>
</dbReference>
<feature type="region of interest" description="Disordered" evidence="1">
    <location>
        <begin position="228"/>
        <end position="247"/>
    </location>
</feature>
<reference evidence="3" key="2">
    <citation type="submission" date="2015-01" db="EMBL/GenBank/DDBJ databases">
        <title>Evolutionary Origins and Diversification of the Mycorrhizal Mutualists.</title>
        <authorList>
            <consortium name="DOE Joint Genome Institute"/>
            <consortium name="Mycorrhizal Genomics Consortium"/>
            <person name="Kohler A."/>
            <person name="Kuo A."/>
            <person name="Nagy L.G."/>
            <person name="Floudas D."/>
            <person name="Copeland A."/>
            <person name="Barry K.W."/>
            <person name="Cichocki N."/>
            <person name="Veneault-Fourrey C."/>
            <person name="LaButti K."/>
            <person name="Lindquist E.A."/>
            <person name="Lipzen A."/>
            <person name="Lundell T."/>
            <person name="Morin E."/>
            <person name="Murat C."/>
            <person name="Riley R."/>
            <person name="Ohm R."/>
            <person name="Sun H."/>
            <person name="Tunlid A."/>
            <person name="Henrissat B."/>
            <person name="Grigoriev I.V."/>
            <person name="Hibbett D.S."/>
            <person name="Martin F."/>
        </authorList>
    </citation>
    <scope>NUCLEOTIDE SEQUENCE [LARGE SCALE GENOMIC DNA]</scope>
    <source>
        <strain evidence="3">441</strain>
    </source>
</reference>
<dbReference type="HOGENOM" id="CLU_081658_0_0_1"/>
<dbReference type="GO" id="GO:0070860">
    <property type="term" value="C:RNA polymerase I core factor complex"/>
    <property type="evidence" value="ECO:0007669"/>
    <property type="project" value="TreeGrafter"/>
</dbReference>
<organism evidence="2 3">
    <name type="scientific">Pisolithus microcarpus 441</name>
    <dbReference type="NCBI Taxonomy" id="765257"/>
    <lineage>
        <taxon>Eukaryota</taxon>
        <taxon>Fungi</taxon>
        <taxon>Dikarya</taxon>
        <taxon>Basidiomycota</taxon>
        <taxon>Agaricomycotina</taxon>
        <taxon>Agaricomycetes</taxon>
        <taxon>Agaricomycetidae</taxon>
        <taxon>Boletales</taxon>
        <taxon>Sclerodermatineae</taxon>
        <taxon>Pisolithaceae</taxon>
        <taxon>Pisolithus</taxon>
    </lineage>
</organism>
<sequence length="259" mass="29994">MIMVTPCYILARSLPRRCGHHIMDSSYNHQFLFSLLEDKPRLTSRRIHIRRLYDILHLSLQQQDLIRAQRAWAILARCNEVHWKNLWTLSVGLLDRHVGDVDSVPTKIDYLKAMMLQHPDEREQILSELIHLYILAGRHRDALDELEFCLPSFPYYDNPTLHLYAGLCCMFNAQLPNDLVEGADDSSAAERNLIDRAQIFFQRAKALDPNNIVVDSLVNMAQCLLQAPHTGPHESDEEAMSNSPQTLRTKRLRVEQDIF</sequence>
<dbReference type="Gene3D" id="1.25.40.10">
    <property type="entry name" value="Tetratricopeptide repeat domain"/>
    <property type="match status" value="1"/>
</dbReference>
<dbReference type="SUPFAM" id="SSF48452">
    <property type="entry name" value="TPR-like"/>
    <property type="match status" value="1"/>
</dbReference>
<dbReference type="EMBL" id="KN833690">
    <property type="protein sequence ID" value="KIK29278.1"/>
    <property type="molecule type" value="Genomic_DNA"/>
</dbReference>
<proteinExistence type="predicted"/>
<dbReference type="GO" id="GO:0042790">
    <property type="term" value="P:nucleolar large rRNA transcription by RNA polymerase I"/>
    <property type="evidence" value="ECO:0007669"/>
    <property type="project" value="TreeGrafter"/>
</dbReference>
<dbReference type="Pfam" id="PF04090">
    <property type="entry name" value="Rrn11"/>
    <property type="match status" value="1"/>
</dbReference>
<dbReference type="InterPro" id="IPR011990">
    <property type="entry name" value="TPR-like_helical_dom_sf"/>
</dbReference>
<evidence type="ECO:0008006" key="4">
    <source>
        <dbReference type="Google" id="ProtNLM"/>
    </source>
</evidence>
<gene>
    <name evidence="2" type="ORF">PISMIDRAFT_523839</name>
</gene>
<name>A0A0D0AB63_9AGAM</name>
<dbReference type="InterPro" id="IPR007224">
    <property type="entry name" value="TIF_Rrn11"/>
</dbReference>
<evidence type="ECO:0000313" key="3">
    <source>
        <dbReference type="Proteomes" id="UP000054018"/>
    </source>
</evidence>
<dbReference type="STRING" id="765257.A0A0D0AB63"/>
<dbReference type="GO" id="GO:0001181">
    <property type="term" value="F:RNA polymerase I general transcription initiation factor activity"/>
    <property type="evidence" value="ECO:0007669"/>
    <property type="project" value="InterPro"/>
</dbReference>